<comment type="caution">
    <text evidence="2">The sequence shown here is derived from an EMBL/GenBank/DDBJ whole genome shotgun (WGS) entry which is preliminary data.</text>
</comment>
<dbReference type="GO" id="GO:0043709">
    <property type="term" value="P:cell adhesion involved in single-species biofilm formation"/>
    <property type="evidence" value="ECO:0007669"/>
    <property type="project" value="TreeGrafter"/>
</dbReference>
<dbReference type="SMART" id="SM00267">
    <property type="entry name" value="GGDEF"/>
    <property type="match status" value="1"/>
</dbReference>
<dbReference type="GO" id="GO:1902201">
    <property type="term" value="P:negative regulation of bacterial-type flagellum-dependent cell motility"/>
    <property type="evidence" value="ECO:0007669"/>
    <property type="project" value="TreeGrafter"/>
</dbReference>
<dbReference type="Proteomes" id="UP000282321">
    <property type="component" value="Unassembled WGS sequence"/>
</dbReference>
<dbReference type="Pfam" id="PF00990">
    <property type="entry name" value="GGDEF"/>
    <property type="match status" value="1"/>
</dbReference>
<evidence type="ECO:0000313" key="3">
    <source>
        <dbReference type="Proteomes" id="UP000282321"/>
    </source>
</evidence>
<name>A0A660S8L9_UNCT6</name>
<dbReference type="CDD" id="cd01949">
    <property type="entry name" value="GGDEF"/>
    <property type="match status" value="1"/>
</dbReference>
<dbReference type="EMBL" id="QNBC01000034">
    <property type="protein sequence ID" value="RKX66722.1"/>
    <property type="molecule type" value="Genomic_DNA"/>
</dbReference>
<sequence>MEKDKVLSGVIQEIVSLNDNTLVIEKVVNYALTISGADCAVFFSVGRTGKNLKLEYSRGFSERYLNRLRSVANYSYITNLFKQNSPVIINDLNNQFRRQNDKKILNILNEKNIRGIITCPIKNAEYNMGLLNLYFKRKIKINENKFQTIDLLTRFTAISLYNNSLLNESKDLVDRLSIINNINRKLAKTINLNKLLRTIYMELSRIVSLNNFYIATYNHDNDTITFLYETYNGKKIRKFTRKFQNGLTEYIIFTKKPFICNSNLEKELDERGIGVFGAVSKSYLGIPLIASNRVIGVLSIQDYQHENAYPKKIVKLITPLIPTISSHVNNALLYEKVNYLASHDELTGAYNFRYFYNYIGNLSKHYIKNENKFSLMLLDLDNFKDVNDNYGHLQGNIILKEYVDLLTKIARTGKKVFRYGGDEFLIIIRKDKIYASKVADKILKTVREYNFNKNIRLTCSIGISEFPTDADKIDDLIKITDQNMYRAKAMGKDNYFTGE</sequence>
<accession>A0A660S8L9</accession>
<dbReference type="InterPro" id="IPR000160">
    <property type="entry name" value="GGDEF_dom"/>
</dbReference>
<dbReference type="Pfam" id="PF13185">
    <property type="entry name" value="GAF_2"/>
    <property type="match status" value="1"/>
</dbReference>
<dbReference type="PROSITE" id="PS50887">
    <property type="entry name" value="GGDEF"/>
    <property type="match status" value="1"/>
</dbReference>
<reference evidence="2 3" key="1">
    <citation type="submission" date="2018-06" db="EMBL/GenBank/DDBJ databases">
        <title>Extensive metabolic versatility and redundancy in microbially diverse, dynamic hydrothermal sediments.</title>
        <authorList>
            <person name="Dombrowski N."/>
            <person name="Teske A."/>
            <person name="Baker B.J."/>
        </authorList>
    </citation>
    <scope>NUCLEOTIDE SEQUENCE [LARGE SCALE GENOMIC DNA]</scope>
    <source>
        <strain evidence="2">B35_G9</strain>
    </source>
</reference>
<dbReference type="GO" id="GO:0052621">
    <property type="term" value="F:diguanylate cyclase activity"/>
    <property type="evidence" value="ECO:0007669"/>
    <property type="project" value="TreeGrafter"/>
</dbReference>
<gene>
    <name evidence="2" type="ORF">DRP44_03470</name>
</gene>
<dbReference type="AlphaFoldDB" id="A0A660S8L9"/>
<dbReference type="Gene3D" id="3.30.70.270">
    <property type="match status" value="1"/>
</dbReference>
<feature type="domain" description="GGDEF" evidence="1">
    <location>
        <begin position="371"/>
        <end position="499"/>
    </location>
</feature>
<evidence type="ECO:0000259" key="1">
    <source>
        <dbReference type="PROSITE" id="PS50887"/>
    </source>
</evidence>
<proteinExistence type="predicted"/>
<evidence type="ECO:0000313" key="2">
    <source>
        <dbReference type="EMBL" id="RKX66722.1"/>
    </source>
</evidence>
<organism evidence="2 3">
    <name type="scientific">candidate division TA06 bacterium</name>
    <dbReference type="NCBI Taxonomy" id="2250710"/>
    <lineage>
        <taxon>Bacteria</taxon>
        <taxon>Bacteria division TA06</taxon>
    </lineage>
</organism>
<protein>
    <recommendedName>
        <fullName evidence="1">GGDEF domain-containing protein</fullName>
    </recommendedName>
</protein>
<dbReference type="InterPro" id="IPR003018">
    <property type="entry name" value="GAF"/>
</dbReference>
<dbReference type="InterPro" id="IPR029787">
    <property type="entry name" value="Nucleotide_cyclase"/>
</dbReference>
<dbReference type="SUPFAM" id="SSF55073">
    <property type="entry name" value="Nucleotide cyclase"/>
    <property type="match status" value="1"/>
</dbReference>
<dbReference type="InterPro" id="IPR043128">
    <property type="entry name" value="Rev_trsase/Diguanyl_cyclase"/>
</dbReference>
<dbReference type="SUPFAM" id="SSF55781">
    <property type="entry name" value="GAF domain-like"/>
    <property type="match status" value="2"/>
</dbReference>
<dbReference type="SMART" id="SM00065">
    <property type="entry name" value="GAF"/>
    <property type="match status" value="2"/>
</dbReference>
<dbReference type="GO" id="GO:0005886">
    <property type="term" value="C:plasma membrane"/>
    <property type="evidence" value="ECO:0007669"/>
    <property type="project" value="TreeGrafter"/>
</dbReference>
<dbReference type="Gene3D" id="3.30.450.40">
    <property type="match status" value="2"/>
</dbReference>
<dbReference type="PANTHER" id="PTHR45138:SF6">
    <property type="entry name" value="DIGUANYLATE CYCLASE DGCN"/>
    <property type="match status" value="1"/>
</dbReference>
<dbReference type="NCBIfam" id="TIGR00254">
    <property type="entry name" value="GGDEF"/>
    <property type="match status" value="1"/>
</dbReference>
<dbReference type="InterPro" id="IPR050469">
    <property type="entry name" value="Diguanylate_Cyclase"/>
</dbReference>
<dbReference type="InterPro" id="IPR029016">
    <property type="entry name" value="GAF-like_dom_sf"/>
</dbReference>
<dbReference type="PANTHER" id="PTHR45138">
    <property type="entry name" value="REGULATORY COMPONENTS OF SENSORY TRANSDUCTION SYSTEM"/>
    <property type="match status" value="1"/>
</dbReference>